<protein>
    <submittedName>
        <fullName evidence="2">Uncharacterized protein</fullName>
    </submittedName>
</protein>
<dbReference type="AlphaFoldDB" id="A0A0L7KWB2"/>
<gene>
    <name evidence="2" type="ORF">OBRU01_19966</name>
</gene>
<evidence type="ECO:0000313" key="3">
    <source>
        <dbReference type="Proteomes" id="UP000037510"/>
    </source>
</evidence>
<name>A0A0L7KWB2_OPEBR</name>
<comment type="caution">
    <text evidence="2">The sequence shown here is derived from an EMBL/GenBank/DDBJ whole genome shotgun (WGS) entry which is preliminary data.</text>
</comment>
<feature type="region of interest" description="Disordered" evidence="1">
    <location>
        <begin position="295"/>
        <end position="326"/>
    </location>
</feature>
<feature type="region of interest" description="Disordered" evidence="1">
    <location>
        <begin position="120"/>
        <end position="150"/>
    </location>
</feature>
<sequence length="469" mass="53420">MAEVNDRKNAQARSFISWFKHMIDFERSNLSLYLSDDAMLEWFGRTIKTRKKLAAFLKYEMQCSRHDFTTVENIEKVQLRSDRLQRKEDSILASPLHSPEMIKSERPGRKRLFQSKCDSPEWAEGCGPPDEVSSGKKSKRNHENTHTEIQFNGRKRLFSDECDMNGKGDGVCPSKRKCVDATITPPNREVGQGDCLPSTSGTDSDRSHDTLNAQLPKLAVECNGYIEFARSRNSRSTESMKWERKCKIQISYSEDPLNIGEKEDSILASPLHSPEMIKSERPGRKRLFQSKCDSPEWAEGCGPPDEVSSGKKSKRNHENTHTEIQFNGRKRLFSDECDMNGKGDGVCPSKRKCVDATITPPNREVGQGDCLPSTSGTDSDRSHDTLNAQLPKLAVECNGYIEFARSRNSRSTESMKWERKCKIQISYSEDPLNIGEYIIWMLRYTDETKCRRNLLAAFEEVAKEETTII</sequence>
<keyword evidence="3" id="KW-1185">Reference proteome</keyword>
<dbReference type="EMBL" id="JTDY01005142">
    <property type="protein sequence ID" value="KOB67334.1"/>
    <property type="molecule type" value="Genomic_DNA"/>
</dbReference>
<dbReference type="Proteomes" id="UP000037510">
    <property type="component" value="Unassembled WGS sequence"/>
</dbReference>
<evidence type="ECO:0000313" key="2">
    <source>
        <dbReference type="EMBL" id="KOB67334.1"/>
    </source>
</evidence>
<evidence type="ECO:0000256" key="1">
    <source>
        <dbReference type="SAM" id="MobiDB-lite"/>
    </source>
</evidence>
<reference evidence="2 3" key="1">
    <citation type="journal article" date="2015" name="Genome Biol. Evol.">
        <title>The genome of winter moth (Operophtera brumata) provides a genomic perspective on sexual dimorphism and phenology.</title>
        <authorList>
            <person name="Derks M.F."/>
            <person name="Smit S."/>
            <person name="Salis L."/>
            <person name="Schijlen E."/>
            <person name="Bossers A."/>
            <person name="Mateman C."/>
            <person name="Pijl A.S."/>
            <person name="de Ridder D."/>
            <person name="Groenen M.A."/>
            <person name="Visser M.E."/>
            <person name="Megens H.J."/>
        </authorList>
    </citation>
    <scope>NUCLEOTIDE SEQUENCE [LARGE SCALE GENOMIC DNA]</scope>
    <source>
        <strain evidence="2">WM2013NL</strain>
        <tissue evidence="2">Head and thorax</tissue>
    </source>
</reference>
<proteinExistence type="predicted"/>
<organism evidence="2 3">
    <name type="scientific">Operophtera brumata</name>
    <name type="common">Winter moth</name>
    <name type="synonym">Phalaena brumata</name>
    <dbReference type="NCBI Taxonomy" id="104452"/>
    <lineage>
        <taxon>Eukaryota</taxon>
        <taxon>Metazoa</taxon>
        <taxon>Ecdysozoa</taxon>
        <taxon>Arthropoda</taxon>
        <taxon>Hexapoda</taxon>
        <taxon>Insecta</taxon>
        <taxon>Pterygota</taxon>
        <taxon>Neoptera</taxon>
        <taxon>Endopterygota</taxon>
        <taxon>Lepidoptera</taxon>
        <taxon>Glossata</taxon>
        <taxon>Ditrysia</taxon>
        <taxon>Geometroidea</taxon>
        <taxon>Geometridae</taxon>
        <taxon>Larentiinae</taxon>
        <taxon>Operophtera</taxon>
    </lineage>
</organism>
<accession>A0A0L7KWB2</accession>